<evidence type="ECO:0000313" key="1">
    <source>
        <dbReference type="EMBL" id="MED6201280.1"/>
    </source>
</evidence>
<comment type="caution">
    <text evidence="1">The sequence shown here is derived from an EMBL/GenBank/DDBJ whole genome shotgun (WGS) entry which is preliminary data.</text>
</comment>
<gene>
    <name evidence="1" type="ORF">PIB30_093342</name>
</gene>
<keyword evidence="2" id="KW-1185">Reference proteome</keyword>
<organism evidence="1 2">
    <name type="scientific">Stylosanthes scabra</name>
    <dbReference type="NCBI Taxonomy" id="79078"/>
    <lineage>
        <taxon>Eukaryota</taxon>
        <taxon>Viridiplantae</taxon>
        <taxon>Streptophyta</taxon>
        <taxon>Embryophyta</taxon>
        <taxon>Tracheophyta</taxon>
        <taxon>Spermatophyta</taxon>
        <taxon>Magnoliopsida</taxon>
        <taxon>eudicotyledons</taxon>
        <taxon>Gunneridae</taxon>
        <taxon>Pentapetalae</taxon>
        <taxon>rosids</taxon>
        <taxon>fabids</taxon>
        <taxon>Fabales</taxon>
        <taxon>Fabaceae</taxon>
        <taxon>Papilionoideae</taxon>
        <taxon>50 kb inversion clade</taxon>
        <taxon>dalbergioids sensu lato</taxon>
        <taxon>Dalbergieae</taxon>
        <taxon>Pterocarpus clade</taxon>
        <taxon>Stylosanthes</taxon>
    </lineage>
</organism>
<name>A0ABU6XT04_9FABA</name>
<evidence type="ECO:0000313" key="2">
    <source>
        <dbReference type="Proteomes" id="UP001341840"/>
    </source>
</evidence>
<accession>A0ABU6XT04</accession>
<dbReference type="Proteomes" id="UP001341840">
    <property type="component" value="Unassembled WGS sequence"/>
</dbReference>
<dbReference type="EMBL" id="JASCZI010213434">
    <property type="protein sequence ID" value="MED6201280.1"/>
    <property type="molecule type" value="Genomic_DNA"/>
</dbReference>
<protein>
    <submittedName>
        <fullName evidence="1">Uncharacterized protein</fullName>
    </submittedName>
</protein>
<reference evidence="1 2" key="1">
    <citation type="journal article" date="2023" name="Plants (Basel)">
        <title>Bridging the Gap: Combining Genomics and Transcriptomics Approaches to Understand Stylosanthes scabra, an Orphan Legume from the Brazilian Caatinga.</title>
        <authorList>
            <person name="Ferreira-Neto J.R.C."/>
            <person name="da Silva M.D."/>
            <person name="Binneck E."/>
            <person name="de Melo N.F."/>
            <person name="da Silva R.H."/>
            <person name="de Melo A.L.T.M."/>
            <person name="Pandolfi V."/>
            <person name="Bustamante F.O."/>
            <person name="Brasileiro-Vidal A.C."/>
            <person name="Benko-Iseppon A.M."/>
        </authorList>
    </citation>
    <scope>NUCLEOTIDE SEQUENCE [LARGE SCALE GENOMIC DNA]</scope>
    <source>
        <tissue evidence="1">Leaves</tissue>
    </source>
</reference>
<sequence length="188" mass="21770">MDNSESISNSSISNEIESLATMVREESKMSYYELANKLSQKFYEILNINVAENIQKNVKDPIIRQIPNMPPPRMDNDIHQDVENSAWDNMISKKLLHRSLNRSGFDIRSVNQVRLIQPFQILSKKCNCPKVGKSPSHFLYFVENTTRNALVTGGFFYDFGHFHRYRGIYRRIFFPGKNGDGNTLPAEF</sequence>
<proteinExistence type="predicted"/>